<protein>
    <submittedName>
        <fullName evidence="1">Uncharacterized protein</fullName>
    </submittedName>
</protein>
<name>A0ABU8WSQ9_9BURK</name>
<proteinExistence type="predicted"/>
<keyword evidence="2" id="KW-1185">Reference proteome</keyword>
<sequence length="153" mass="16153">MTSIASDFTGSASAPMGTASETEIPALVAQVYEAAPVEERCHLVETLLRPLGVLSLVAIAHGVFAKIRFRSAGHELNVRVDDLQNVSAADMMALVHHAQQVSVETVDSLVQQLSSSGSMTGSAAAIVLVGLLVQRARARRTTPLQPRDALLDP</sequence>
<dbReference type="RefSeq" id="WP_340345959.1">
    <property type="nucleotide sequence ID" value="NZ_JBBKZT010000016.1"/>
</dbReference>
<reference evidence="1 2" key="1">
    <citation type="submission" date="2024-03" db="EMBL/GenBank/DDBJ databases">
        <title>Novel species of the genus Variovorax.</title>
        <authorList>
            <person name="Liu Q."/>
            <person name="Xin Y.-H."/>
        </authorList>
    </citation>
    <scope>NUCLEOTIDE SEQUENCE [LARGE SCALE GENOMIC DNA]</scope>
    <source>
        <strain evidence="1 2">KACC 18900</strain>
    </source>
</reference>
<evidence type="ECO:0000313" key="1">
    <source>
        <dbReference type="EMBL" id="MEJ8850581.1"/>
    </source>
</evidence>
<gene>
    <name evidence="1" type="ORF">WKW82_28355</name>
</gene>
<accession>A0ABU8WSQ9</accession>
<dbReference type="Proteomes" id="UP001385892">
    <property type="component" value="Unassembled WGS sequence"/>
</dbReference>
<comment type="caution">
    <text evidence="1">The sequence shown here is derived from an EMBL/GenBank/DDBJ whole genome shotgun (WGS) entry which is preliminary data.</text>
</comment>
<dbReference type="EMBL" id="JBBKZT010000016">
    <property type="protein sequence ID" value="MEJ8850581.1"/>
    <property type="molecule type" value="Genomic_DNA"/>
</dbReference>
<evidence type="ECO:0000313" key="2">
    <source>
        <dbReference type="Proteomes" id="UP001385892"/>
    </source>
</evidence>
<organism evidence="1 2">
    <name type="scientific">Variovorax rhizosphaerae</name>
    <dbReference type="NCBI Taxonomy" id="1836200"/>
    <lineage>
        <taxon>Bacteria</taxon>
        <taxon>Pseudomonadati</taxon>
        <taxon>Pseudomonadota</taxon>
        <taxon>Betaproteobacteria</taxon>
        <taxon>Burkholderiales</taxon>
        <taxon>Comamonadaceae</taxon>
        <taxon>Variovorax</taxon>
    </lineage>
</organism>